<dbReference type="InterPro" id="IPR025249">
    <property type="entry name" value="TF_NusA_KH_1st"/>
</dbReference>
<dbReference type="InterPro" id="IPR015946">
    <property type="entry name" value="KH_dom-like_a/b"/>
</dbReference>
<dbReference type="EMBL" id="CP146843">
    <property type="protein sequence ID" value="WYY26477.1"/>
    <property type="molecule type" value="Genomic_DNA"/>
</dbReference>
<feature type="domain" description="Transcription factor NusA N-terminal" evidence="7">
    <location>
        <begin position="5"/>
        <end position="135"/>
    </location>
</feature>
<dbReference type="HAMAP" id="MF_00945_B">
    <property type="entry name" value="NusA_B"/>
    <property type="match status" value="1"/>
</dbReference>
<comment type="subcellular location">
    <subcellularLocation>
        <location evidence="6">Cytoplasm</location>
    </subcellularLocation>
</comment>
<evidence type="ECO:0000256" key="2">
    <source>
        <dbReference type="ARBA" id="ARBA00022490"/>
    </source>
</evidence>
<dbReference type="SUPFAM" id="SSF54814">
    <property type="entry name" value="Prokaryotic type KH domain (KH-domain type II)"/>
    <property type="match status" value="2"/>
</dbReference>
<keyword evidence="5 6" id="KW-0804">Transcription</keyword>
<keyword evidence="2 6" id="KW-0963">Cytoplasm</keyword>
<comment type="subunit">
    <text evidence="6">Monomer. Binds directly to the core enzyme of the DNA-dependent RNA polymerase and to nascent RNA.</text>
</comment>
<keyword evidence="6" id="KW-0889">Transcription antitermination</keyword>
<evidence type="ECO:0000313" key="11">
    <source>
        <dbReference type="Proteomes" id="UP001484199"/>
    </source>
</evidence>
<dbReference type="RefSeq" id="WP_341266381.1">
    <property type="nucleotide sequence ID" value="NZ_CP146843.1"/>
</dbReference>
<evidence type="ECO:0000259" key="7">
    <source>
        <dbReference type="Pfam" id="PF08529"/>
    </source>
</evidence>
<dbReference type="PANTHER" id="PTHR22648">
    <property type="entry name" value="TRANSCRIPTION TERMINATION FACTOR NUSA"/>
    <property type="match status" value="1"/>
</dbReference>
<keyword evidence="4 6" id="KW-0805">Transcription regulation</keyword>
<dbReference type="Pfam" id="PF13184">
    <property type="entry name" value="KH_NusA_1st"/>
    <property type="match status" value="1"/>
</dbReference>
<sequence length="354" mass="40768">MKTQNFLNYIEQLSEEYELTKEQTLQAFEKSLISGCKKNFQIKSCQLIFTKEYQEFFLYKEYLVIEPEVVHETINEDNIDIKKITCITLEEARKLKKNAQAGDIITIEVDPKEFSFYASKDFKNKFNEEIIKYKKENIYNFFKNYEHKLISAKVISVKKNFCVLELEKEVQTVLFNKDKLANDDFEIGQRIQVYVVAVEKTTKMPKILVSRTCSDFVLEIFKEFIPEIQEGIIEIIGIARFPSVRVKIGLLSNEPSIDAIGSCIGENGNRIKNIINVLKGEKIDLFLWSDEPKELIANALQPAKVTEINIVDLENKNVSVLVNENQVSLAIGRLGTNVKLAIQATKWNISIKTI</sequence>
<dbReference type="Gene3D" id="2.40.50.140">
    <property type="entry name" value="Nucleic acid-binding proteins"/>
    <property type="match status" value="1"/>
</dbReference>
<dbReference type="Gene3D" id="3.30.300.20">
    <property type="match status" value="2"/>
</dbReference>
<accession>A0ABZ2U9W7</accession>
<dbReference type="InterPro" id="IPR010213">
    <property type="entry name" value="TF_NusA"/>
</dbReference>
<name>A0ABZ2U9W7_ASHYP</name>
<feature type="domain" description="NusA-like second KH" evidence="9">
    <location>
        <begin position="292"/>
        <end position="353"/>
    </location>
</feature>
<comment type="function">
    <text evidence="6">Participates in both transcription termination and antitermination.</text>
</comment>
<protein>
    <recommendedName>
        <fullName evidence="6">Transcription termination/antitermination protein NusA</fullName>
    </recommendedName>
</protein>
<evidence type="ECO:0000256" key="3">
    <source>
        <dbReference type="ARBA" id="ARBA00022884"/>
    </source>
</evidence>
<reference evidence="10" key="1">
    <citation type="submission" date="2024-03" db="EMBL/GenBank/DDBJ databases">
        <title>The Complete Genome of 'Candidatus Phytoplasma fraxini' AshY1 from the Ash Yellows Group.</title>
        <authorList>
            <person name="Boehm J.W."/>
            <person name="Huettel B."/>
            <person name="Schneider B."/>
            <person name="Kube M."/>
        </authorList>
    </citation>
    <scope>NUCLEOTIDE SEQUENCE [LARGE SCALE GENOMIC DNA]</scope>
    <source>
        <strain evidence="10">AshY1</strain>
    </source>
</reference>
<keyword evidence="11" id="KW-1185">Reference proteome</keyword>
<dbReference type="InterPro" id="IPR030842">
    <property type="entry name" value="TF_NusA_bacterial"/>
</dbReference>
<dbReference type="Pfam" id="PF26594">
    <property type="entry name" value="KH_NusA_2nd"/>
    <property type="match status" value="1"/>
</dbReference>
<dbReference type="CDD" id="cd22529">
    <property type="entry name" value="KH-II_NusA_rpt2"/>
    <property type="match status" value="1"/>
</dbReference>
<dbReference type="InterPro" id="IPR013735">
    <property type="entry name" value="TF_NusA_N"/>
</dbReference>
<dbReference type="Gene3D" id="3.30.1480.10">
    <property type="entry name" value="NusA, N-terminal domain"/>
    <property type="match status" value="1"/>
</dbReference>
<comment type="similarity">
    <text evidence="6">Belongs to the NusA family.</text>
</comment>
<proteinExistence type="inferred from homology"/>
<dbReference type="SUPFAM" id="SSF50249">
    <property type="entry name" value="Nucleic acid-binding proteins"/>
    <property type="match status" value="1"/>
</dbReference>
<dbReference type="PANTHER" id="PTHR22648:SF0">
    <property type="entry name" value="TRANSCRIPTION TERMINATION_ANTITERMINATION PROTEIN NUSA"/>
    <property type="match status" value="1"/>
</dbReference>
<evidence type="ECO:0000256" key="1">
    <source>
        <dbReference type="ARBA" id="ARBA00022472"/>
    </source>
</evidence>
<dbReference type="Pfam" id="PF08529">
    <property type="entry name" value="NusA_N"/>
    <property type="match status" value="1"/>
</dbReference>
<evidence type="ECO:0000313" key="10">
    <source>
        <dbReference type="EMBL" id="WYY26477.1"/>
    </source>
</evidence>
<evidence type="ECO:0000256" key="5">
    <source>
        <dbReference type="ARBA" id="ARBA00023163"/>
    </source>
</evidence>
<dbReference type="SUPFAM" id="SSF69705">
    <property type="entry name" value="Transcription factor NusA, N-terminal domain"/>
    <property type="match status" value="1"/>
</dbReference>
<dbReference type="Proteomes" id="UP001484199">
    <property type="component" value="Chromosome"/>
</dbReference>
<dbReference type="InterPro" id="IPR009019">
    <property type="entry name" value="KH_sf_prok-type"/>
</dbReference>
<dbReference type="NCBIfam" id="TIGR01953">
    <property type="entry name" value="NusA"/>
    <property type="match status" value="1"/>
</dbReference>
<organism evidence="10 11">
    <name type="scientific">Ash yellows phytoplasma</name>
    <dbReference type="NCBI Taxonomy" id="35780"/>
    <lineage>
        <taxon>Bacteria</taxon>
        <taxon>Bacillati</taxon>
        <taxon>Mycoplasmatota</taxon>
        <taxon>Mollicutes</taxon>
        <taxon>Acholeplasmatales</taxon>
        <taxon>Acholeplasmataceae</taxon>
        <taxon>Candidatus Phytoplasma</taxon>
        <taxon>16SrVII (Ash yellows group)</taxon>
    </lineage>
</organism>
<keyword evidence="3 6" id="KW-0694">RNA-binding</keyword>
<keyword evidence="1 6" id="KW-0806">Transcription termination</keyword>
<evidence type="ECO:0000256" key="4">
    <source>
        <dbReference type="ARBA" id="ARBA00023015"/>
    </source>
</evidence>
<evidence type="ECO:0000259" key="9">
    <source>
        <dbReference type="Pfam" id="PF26594"/>
    </source>
</evidence>
<evidence type="ECO:0000259" key="8">
    <source>
        <dbReference type="Pfam" id="PF13184"/>
    </source>
</evidence>
<dbReference type="InterPro" id="IPR036555">
    <property type="entry name" value="NusA_N_sf"/>
</dbReference>
<evidence type="ECO:0000256" key="6">
    <source>
        <dbReference type="HAMAP-Rule" id="MF_00945"/>
    </source>
</evidence>
<dbReference type="InterPro" id="IPR058582">
    <property type="entry name" value="KH_NusA_2nd"/>
</dbReference>
<feature type="domain" description="Transcription factor NusA first KH" evidence="8">
    <location>
        <begin position="212"/>
        <end position="288"/>
    </location>
</feature>
<gene>
    <name evidence="6" type="primary">nusA</name>
    <name evidence="10" type="ORF">AshY1_03640</name>
</gene>
<dbReference type="InterPro" id="IPR012340">
    <property type="entry name" value="NA-bd_OB-fold"/>
</dbReference>